<name>A0A0K2V7X7_LEPSM</name>
<dbReference type="EMBL" id="HACA01028896">
    <property type="protein sequence ID" value="CDW46257.1"/>
    <property type="molecule type" value="Transcribed_RNA"/>
</dbReference>
<accession>A0A0K2V7X7</accession>
<organism evidence="1">
    <name type="scientific">Lepeophtheirus salmonis</name>
    <name type="common">Salmon louse</name>
    <name type="synonym">Caligus salmonis</name>
    <dbReference type="NCBI Taxonomy" id="72036"/>
    <lineage>
        <taxon>Eukaryota</taxon>
        <taxon>Metazoa</taxon>
        <taxon>Ecdysozoa</taxon>
        <taxon>Arthropoda</taxon>
        <taxon>Crustacea</taxon>
        <taxon>Multicrustacea</taxon>
        <taxon>Hexanauplia</taxon>
        <taxon>Copepoda</taxon>
        <taxon>Siphonostomatoida</taxon>
        <taxon>Caligidae</taxon>
        <taxon>Lepeophtheirus</taxon>
    </lineage>
</organism>
<feature type="non-terminal residue" evidence="1">
    <location>
        <position position="1"/>
    </location>
</feature>
<protein>
    <submittedName>
        <fullName evidence="1">Uncharacterized protein</fullName>
    </submittedName>
</protein>
<sequence>KLRDGTNFHSNLEETYFLPKVRKSLYTARPSRVSNL</sequence>
<dbReference type="AlphaFoldDB" id="A0A0K2V7X7"/>
<proteinExistence type="predicted"/>
<reference evidence="1" key="1">
    <citation type="submission" date="2014-05" db="EMBL/GenBank/DDBJ databases">
        <authorList>
            <person name="Chronopoulou M."/>
        </authorList>
    </citation>
    <scope>NUCLEOTIDE SEQUENCE</scope>
    <source>
        <tissue evidence="1">Whole organism</tissue>
    </source>
</reference>
<evidence type="ECO:0000313" key="1">
    <source>
        <dbReference type="EMBL" id="CDW46257.1"/>
    </source>
</evidence>